<reference evidence="5 6" key="1">
    <citation type="submission" date="2019-01" db="EMBL/GenBank/DDBJ databases">
        <title>Genome sequencing of the rare red list fungi Fomitopsis rosea.</title>
        <authorList>
            <person name="Buettner E."/>
            <person name="Kellner H."/>
        </authorList>
    </citation>
    <scope>NUCLEOTIDE SEQUENCE [LARGE SCALE GENOMIC DNA]</scope>
    <source>
        <strain evidence="5 6">DSM 105464</strain>
    </source>
</reference>
<dbReference type="Pfam" id="PF00282">
    <property type="entry name" value="Pyridoxal_deC"/>
    <property type="match status" value="1"/>
</dbReference>
<dbReference type="PANTHER" id="PTHR42735:SF4">
    <property type="entry name" value="PYRIDOXAL PHOSPHATE-DEPENDENT DECARBOXYLASE FAMILY PROTEIN"/>
    <property type="match status" value="1"/>
</dbReference>
<dbReference type="AlphaFoldDB" id="A0A4Y9Y9L4"/>
<gene>
    <name evidence="5" type="ORF">EVJ58_g6329</name>
</gene>
<keyword evidence="3" id="KW-0456">Lyase</keyword>
<dbReference type="InterPro" id="IPR015421">
    <property type="entry name" value="PyrdxlP-dep_Trfase_major"/>
</dbReference>
<dbReference type="STRING" id="34475.A0A4Y9Y9L4"/>
<evidence type="ECO:0000256" key="2">
    <source>
        <dbReference type="ARBA" id="ARBA00022898"/>
    </source>
</evidence>
<dbReference type="GO" id="GO:0030170">
    <property type="term" value="F:pyridoxal phosphate binding"/>
    <property type="evidence" value="ECO:0007669"/>
    <property type="project" value="InterPro"/>
</dbReference>
<evidence type="ECO:0000256" key="4">
    <source>
        <dbReference type="PIRSR" id="PIRSR602129-50"/>
    </source>
</evidence>
<dbReference type="InterPro" id="IPR050477">
    <property type="entry name" value="GrpII_AminoAcid_Decarb"/>
</dbReference>
<dbReference type="EMBL" id="SEKV01000351">
    <property type="protein sequence ID" value="TFY58578.1"/>
    <property type="molecule type" value="Genomic_DNA"/>
</dbReference>
<feature type="modified residue" description="N6-(pyridoxal phosphate)lysine" evidence="4">
    <location>
        <position position="451"/>
    </location>
</feature>
<evidence type="ECO:0000313" key="5">
    <source>
        <dbReference type="EMBL" id="TFY58578.1"/>
    </source>
</evidence>
<dbReference type="Proteomes" id="UP000298390">
    <property type="component" value="Unassembled WGS sequence"/>
</dbReference>
<dbReference type="GO" id="GO:0016830">
    <property type="term" value="F:carbon-carbon lyase activity"/>
    <property type="evidence" value="ECO:0007669"/>
    <property type="project" value="InterPro"/>
</dbReference>
<sequence>MSASEETPTSSSVPYEVSTETHHALSAWFMGPKAENSDLMKNMMSEIVDRITRARLEHFPNDPAFITAPTRNTAPYKREVDDMQRYVTFLTDLMSKYSLPYFSPRYMGHMCFDNSLPATLGYLAAMIHNPNNVAIEASPLTSYVEHCVGQQLCKMLGYRTTEDIAAEETKSTYKGWGHLTCDGSVANLESLWVARNLKFYPLSLKWAIEEGNLSFVAPSFTIPLTRRSAGSILFMKAFTRDLLNLRPEVILDIPSRLSKEYGISQKFIDEEVGKYLVQTIGREPLERRYCITRTPKVVVSKMSHYSWPKGAAVLGIGKDNVHQVDVDIHARMDVAELNQELMSLVQAGHSIYAVVAIMGTTEHGAVDPLSDILLLRRLFQDEYGISFLVHCDAAWGGYFASLLHPAPPEYKGGRKLDDDGVYVPHQALSPYTESQLRSMRYADSITVDPHKSGYVPYPAGGLCYKDERSKYLITWTGPYIDGGASDVESMGVYGLEGSKPGAAPVAAYISNEVIGLHRGGYGGLLGEAMFTSVKMYAHWVTMTLESDTLIVIPMNVLPAERDGKLDEEVGAQLAFIKRNIVDRPNRELVRDPEAMYLIRMMGSDLSINAFACNFRLSRGGPSNKDVAEASYLNARIIERLAVNRVDDDARKKPILLMGTELDHERYGSCLQTFKDRLGLNAEEPRPLSGLCNVSMSAFPTTGNFVRELADAFRKIAEEENCWKRVHVAPAIHSFVMQGTEQLFLIYLPMFNWGSYRQQLILSAKLPQEVMDAYARAQRENPAAVFSLHTSSEELLSSILQRRDCEVDIHQGFPMLHGVAGDLNSLSKTRVGLTDITVVKHIKLSPSALADDYPPLMPFFLYGSPKEQHIDHVLLKNDNVQLSSSRVELDFGPSAERIRKEIGSGTGFILTFDDLREHAMQPFGRRHKPDFFAPNRTFRVSLHMDPFTSHGLEAVDMHQLFDHLQLEKPTAQGTITLGESVYLDYAHLNRDTVPRLCITPTEQLTRDQLLLSVTKDYQKIVDDIVRIVSHESAAAAPDIDEHILARAALPTKYALGKSGEGPGHAGPSAAGKVHLSRFTVSHLSDVHSRQLME</sequence>
<dbReference type="InterPro" id="IPR002129">
    <property type="entry name" value="PyrdxlP-dep_de-COase"/>
</dbReference>
<keyword evidence="2 4" id="KW-0663">Pyridoxal phosphate</keyword>
<dbReference type="PANTHER" id="PTHR42735">
    <property type="match status" value="1"/>
</dbReference>
<comment type="cofactor">
    <cofactor evidence="1 4">
        <name>pyridoxal 5'-phosphate</name>
        <dbReference type="ChEBI" id="CHEBI:597326"/>
    </cofactor>
</comment>
<comment type="caution">
    <text evidence="5">The sequence shown here is derived from an EMBL/GenBank/DDBJ whole genome shotgun (WGS) entry which is preliminary data.</text>
</comment>
<proteinExistence type="predicted"/>
<dbReference type="Gene3D" id="3.40.640.10">
    <property type="entry name" value="Type I PLP-dependent aspartate aminotransferase-like (Major domain)"/>
    <property type="match status" value="1"/>
</dbReference>
<name>A0A4Y9Y9L4_9APHY</name>
<dbReference type="SUPFAM" id="SSF53383">
    <property type="entry name" value="PLP-dependent transferases"/>
    <property type="match status" value="1"/>
</dbReference>
<evidence type="ECO:0000313" key="6">
    <source>
        <dbReference type="Proteomes" id="UP000298390"/>
    </source>
</evidence>
<evidence type="ECO:0000256" key="1">
    <source>
        <dbReference type="ARBA" id="ARBA00001933"/>
    </source>
</evidence>
<accession>A0A4Y9Y9L4</accession>
<evidence type="ECO:0000256" key="3">
    <source>
        <dbReference type="ARBA" id="ARBA00023239"/>
    </source>
</evidence>
<protein>
    <submittedName>
        <fullName evidence="5">Uncharacterized protein</fullName>
    </submittedName>
</protein>
<organism evidence="5 6">
    <name type="scientific">Rhodofomes roseus</name>
    <dbReference type="NCBI Taxonomy" id="34475"/>
    <lineage>
        <taxon>Eukaryota</taxon>
        <taxon>Fungi</taxon>
        <taxon>Dikarya</taxon>
        <taxon>Basidiomycota</taxon>
        <taxon>Agaricomycotina</taxon>
        <taxon>Agaricomycetes</taxon>
        <taxon>Polyporales</taxon>
        <taxon>Rhodofomes</taxon>
    </lineage>
</organism>
<dbReference type="GO" id="GO:0019752">
    <property type="term" value="P:carboxylic acid metabolic process"/>
    <property type="evidence" value="ECO:0007669"/>
    <property type="project" value="InterPro"/>
</dbReference>
<dbReference type="InterPro" id="IPR015424">
    <property type="entry name" value="PyrdxlP-dep_Trfase"/>
</dbReference>